<name>A0A822GVK8_9BILA</name>
<evidence type="ECO:0000313" key="2">
    <source>
        <dbReference type="Proteomes" id="UP000663848"/>
    </source>
</evidence>
<dbReference type="Proteomes" id="UP000663848">
    <property type="component" value="Unassembled WGS sequence"/>
</dbReference>
<gene>
    <name evidence="1" type="ORF">QYT958_LOCUS48715</name>
</gene>
<organism evidence="1 2">
    <name type="scientific">Rotaria socialis</name>
    <dbReference type="NCBI Taxonomy" id="392032"/>
    <lineage>
        <taxon>Eukaryota</taxon>
        <taxon>Metazoa</taxon>
        <taxon>Spiralia</taxon>
        <taxon>Gnathifera</taxon>
        <taxon>Rotifera</taxon>
        <taxon>Eurotatoria</taxon>
        <taxon>Bdelloidea</taxon>
        <taxon>Philodinida</taxon>
        <taxon>Philodinidae</taxon>
        <taxon>Rotaria</taxon>
    </lineage>
</organism>
<comment type="caution">
    <text evidence="1">The sequence shown here is derived from an EMBL/GenBank/DDBJ whole genome shotgun (WGS) entry which is preliminary data.</text>
</comment>
<evidence type="ECO:0000313" key="1">
    <source>
        <dbReference type="EMBL" id="CAF5152745.1"/>
    </source>
</evidence>
<sequence length="27" mass="3126">AGVDRTMIIWDANSDHCKQHLHHVPMI</sequence>
<protein>
    <submittedName>
        <fullName evidence="1">Uncharacterized protein</fullName>
    </submittedName>
</protein>
<reference evidence="1" key="1">
    <citation type="submission" date="2021-02" db="EMBL/GenBank/DDBJ databases">
        <authorList>
            <person name="Nowell W R."/>
        </authorList>
    </citation>
    <scope>NUCLEOTIDE SEQUENCE</scope>
</reference>
<feature type="non-terminal residue" evidence="1">
    <location>
        <position position="1"/>
    </location>
</feature>
<proteinExistence type="predicted"/>
<accession>A0A822GVK8</accession>
<dbReference type="EMBL" id="CAJOBR010101165">
    <property type="protein sequence ID" value="CAF5152745.1"/>
    <property type="molecule type" value="Genomic_DNA"/>
</dbReference>
<dbReference type="AlphaFoldDB" id="A0A822GVK8"/>